<keyword evidence="9" id="KW-1185">Reference proteome</keyword>
<comment type="subcellular location">
    <subcellularLocation>
        <location evidence="1">Membrane</location>
        <topology evidence="1">Multi-pass membrane protein</topology>
    </subcellularLocation>
</comment>
<feature type="transmembrane region" description="Helical" evidence="7">
    <location>
        <begin position="235"/>
        <end position="256"/>
    </location>
</feature>
<keyword evidence="5 7" id="KW-0472">Membrane</keyword>
<evidence type="ECO:0000256" key="7">
    <source>
        <dbReference type="SAM" id="Phobius"/>
    </source>
</evidence>
<evidence type="ECO:0000313" key="8">
    <source>
        <dbReference type="EMBL" id="KMZ68322.1"/>
    </source>
</evidence>
<dbReference type="Proteomes" id="UP000036987">
    <property type="component" value="Unassembled WGS sequence"/>
</dbReference>
<keyword evidence="3" id="KW-0833">Ubl conjugation pathway</keyword>
<keyword evidence="2 7" id="KW-0812">Transmembrane</keyword>
<accession>A0A0K9PJB2</accession>
<evidence type="ECO:0000313" key="9">
    <source>
        <dbReference type="Proteomes" id="UP000036987"/>
    </source>
</evidence>
<feature type="transmembrane region" description="Helical" evidence="7">
    <location>
        <begin position="276"/>
        <end position="304"/>
    </location>
</feature>
<dbReference type="GO" id="GO:0061630">
    <property type="term" value="F:ubiquitin protein ligase activity"/>
    <property type="evidence" value="ECO:0000318"/>
    <property type="project" value="GO_Central"/>
</dbReference>
<feature type="region of interest" description="Disordered" evidence="6">
    <location>
        <begin position="133"/>
        <end position="165"/>
    </location>
</feature>
<feature type="transmembrane region" description="Helical" evidence="7">
    <location>
        <begin position="187"/>
        <end position="214"/>
    </location>
</feature>
<keyword evidence="4 7" id="KW-1133">Transmembrane helix</keyword>
<protein>
    <submittedName>
        <fullName evidence="8">RING finger protein</fullName>
    </submittedName>
</protein>
<evidence type="ECO:0000256" key="3">
    <source>
        <dbReference type="ARBA" id="ARBA00022786"/>
    </source>
</evidence>
<reference evidence="9" key="1">
    <citation type="journal article" date="2016" name="Nature">
        <title>The genome of the seagrass Zostera marina reveals angiosperm adaptation to the sea.</title>
        <authorList>
            <person name="Olsen J.L."/>
            <person name="Rouze P."/>
            <person name="Verhelst B."/>
            <person name="Lin Y.-C."/>
            <person name="Bayer T."/>
            <person name="Collen J."/>
            <person name="Dattolo E."/>
            <person name="De Paoli E."/>
            <person name="Dittami S."/>
            <person name="Maumus F."/>
            <person name="Michel G."/>
            <person name="Kersting A."/>
            <person name="Lauritano C."/>
            <person name="Lohaus R."/>
            <person name="Toepel M."/>
            <person name="Tonon T."/>
            <person name="Vanneste K."/>
            <person name="Amirebrahimi M."/>
            <person name="Brakel J."/>
            <person name="Bostroem C."/>
            <person name="Chovatia M."/>
            <person name="Grimwood J."/>
            <person name="Jenkins J.W."/>
            <person name="Jueterbock A."/>
            <person name="Mraz A."/>
            <person name="Stam W.T."/>
            <person name="Tice H."/>
            <person name="Bornberg-Bauer E."/>
            <person name="Green P.J."/>
            <person name="Pearson G.A."/>
            <person name="Procaccini G."/>
            <person name="Duarte C.M."/>
            <person name="Schmutz J."/>
            <person name="Reusch T.B.H."/>
            <person name="Van de Peer Y."/>
        </authorList>
    </citation>
    <scope>NUCLEOTIDE SEQUENCE [LARGE SCALE GENOMIC DNA]</scope>
    <source>
        <strain evidence="9">cv. Finnish</strain>
    </source>
</reference>
<dbReference type="EMBL" id="LFYR01000845">
    <property type="protein sequence ID" value="KMZ68322.1"/>
    <property type="molecule type" value="Genomic_DNA"/>
</dbReference>
<dbReference type="OrthoDB" id="9049620at2759"/>
<proteinExistence type="predicted"/>
<dbReference type="GO" id="GO:0016020">
    <property type="term" value="C:membrane"/>
    <property type="evidence" value="ECO:0007669"/>
    <property type="project" value="UniProtKB-SubCell"/>
</dbReference>
<organism evidence="8 9">
    <name type="scientific">Zostera marina</name>
    <name type="common">Eelgrass</name>
    <dbReference type="NCBI Taxonomy" id="29655"/>
    <lineage>
        <taxon>Eukaryota</taxon>
        <taxon>Viridiplantae</taxon>
        <taxon>Streptophyta</taxon>
        <taxon>Embryophyta</taxon>
        <taxon>Tracheophyta</taxon>
        <taxon>Spermatophyta</taxon>
        <taxon>Magnoliopsida</taxon>
        <taxon>Liliopsida</taxon>
        <taxon>Zosteraceae</taxon>
        <taxon>Zostera</taxon>
    </lineage>
</organism>
<dbReference type="PANTHER" id="PTHR15860:SF0">
    <property type="entry name" value="LP20373P"/>
    <property type="match status" value="1"/>
</dbReference>
<feature type="region of interest" description="Disordered" evidence="6">
    <location>
        <begin position="75"/>
        <end position="95"/>
    </location>
</feature>
<comment type="caution">
    <text evidence="8">The sequence shown here is derived from an EMBL/GenBank/DDBJ whole genome shotgun (WGS) entry which is preliminary data.</text>
</comment>
<dbReference type="PANTHER" id="PTHR15860">
    <property type="entry name" value="UNCHARACTERIZED RING FINGER-CONTAINING PROTEIN"/>
    <property type="match status" value="1"/>
</dbReference>
<evidence type="ECO:0000256" key="6">
    <source>
        <dbReference type="SAM" id="MobiDB-lite"/>
    </source>
</evidence>
<evidence type="ECO:0000256" key="2">
    <source>
        <dbReference type="ARBA" id="ARBA00022692"/>
    </source>
</evidence>
<dbReference type="AlphaFoldDB" id="A0A0K9PJB2"/>
<dbReference type="InterPro" id="IPR044235">
    <property type="entry name" value="RNFT1/2"/>
</dbReference>
<gene>
    <name evidence="8" type="ORF">ZOSMA_241G00440</name>
</gene>
<dbReference type="GO" id="GO:1904294">
    <property type="term" value="P:positive regulation of ERAD pathway"/>
    <property type="evidence" value="ECO:0007669"/>
    <property type="project" value="InterPro"/>
</dbReference>
<evidence type="ECO:0000256" key="1">
    <source>
        <dbReference type="ARBA" id="ARBA00004141"/>
    </source>
</evidence>
<sequence length="402" mass="45188">MDTNGENFDGYGNRRYGGVHFSPYAFMQAPISVLLEYAGDLRNPFLSSRIIHSENDDEIFVRSSGDDGSAIPYEYGSGRTDDSVPEGSGGSGGEISIRIIEPGDRDVLGAVDGGLPLPVLEIDSVSESSTVLTEHLDANTPSSSSFTSDDSTREEPDAAENTASANSRDGLLQSFDLQQMARWAEKFLPFSLLLLVVFIRQHLQGFFLTLWIAAVMFKSNDILRKQTALKGERKVSVLVSFTIIFALHVVEVYWWYRNDGLINPLFMVPPKVIPPFWHAVFIVTVNDTMVRQAAMVVKCMLLLLYRDSRGRSYRRQGQMLTLVEYLLLLYRALLPAPVWYRFFLNKEYGSLFSSLTTGLYLTFKLTSVVEKVQSFYTAFKALSRKEVQYGSYATPEQVTGWE</sequence>
<evidence type="ECO:0000256" key="5">
    <source>
        <dbReference type="ARBA" id="ARBA00023136"/>
    </source>
</evidence>
<name>A0A0K9PJB2_ZOSMR</name>
<evidence type="ECO:0000256" key="4">
    <source>
        <dbReference type="ARBA" id="ARBA00022989"/>
    </source>
</evidence>